<reference evidence="4 5" key="1">
    <citation type="submission" date="2016-08" db="EMBL/GenBank/DDBJ databases">
        <title>Identification and validation of antigenic proteins from Pajaroellobacter abortibovis using de-novo genome sequence assembly and reverse vaccinology.</title>
        <authorList>
            <person name="Welly B.T."/>
            <person name="Miller M.R."/>
            <person name="Stott J.L."/>
            <person name="Blanchard M.T."/>
            <person name="Islas-Trejo A.D."/>
            <person name="O'Rourke S.M."/>
            <person name="Young A.E."/>
            <person name="Medrano J.F."/>
            <person name="Van Eenennaam A.L."/>
        </authorList>
    </citation>
    <scope>NUCLEOTIDE SEQUENCE [LARGE SCALE GENOMIC DNA]</scope>
    <source>
        <strain evidence="4 5">BTF92-0548A/99-0131</strain>
    </source>
</reference>
<evidence type="ECO:0000313" key="4">
    <source>
        <dbReference type="EMBL" id="APS00971.1"/>
    </source>
</evidence>
<dbReference type="STRING" id="1882918.BCY86_08500"/>
<feature type="domain" description="ABC-type uncharacterised transport system" evidence="2">
    <location>
        <begin position="184"/>
        <end position="473"/>
    </location>
</feature>
<accession>A0A1L6MZH6</accession>
<dbReference type="EMBL" id="CP016908">
    <property type="protein sequence ID" value="APS00971.1"/>
    <property type="molecule type" value="Genomic_DNA"/>
</dbReference>
<sequence length="610" mass="68051">MEKKVRAATESSIFLLLVAGILIAINVLSAVGVAKRFDVTKAERFTLSKGSGSLLRSMKQTLQVDAYVTRGLPKLDAFVRDLRDLLQEYKDAGQEKFDYQIIDSKDEEQKRIAKEAGLIEQPFGEASETDQQAAAVTQGFMGLVFKYGADKDKIPFLPPDRTEGLEFWITNKIREVRDRGDQIKHKIGVLTGHDEIKLSENNLVPSNMGRFSMQQVIQQNFPFYTLEDVDLKDGDVEIDAGFDGLLITQPSKDLNEKELRRIDQFLLKGKALALFVSAVEVKAGDAIMQAQLNLHKLDQLMNGYGIEIGKDVILDFGRSFRVNMLTQGGIASARFPQFLDVQDDARFLGNEQLLDVSFPGFFRIPELVVPFASSIVLHPEKQPELTTAKIIARSTPRSVRVQDERVDLRPFQQWRPKGEWAQYGIAAQVEGTIHTAFPSGDKQGIETPEKSSAPARIFILASSQFLANPFARAGNGPDMPQVGMMPFGGGGDEQLQQLAGPYAQQALTGTILAFKNTLDWLSGDMDLLAVSAKILTEPSLVYGEISKPNFDPNETEEQLKRRDEELRQARKKTQMLVMMTLLLGIPVLFSGYGVMRWRARLARRSHLVLA</sequence>
<feature type="transmembrane region" description="Helical" evidence="1">
    <location>
        <begin position="575"/>
        <end position="595"/>
    </location>
</feature>
<dbReference type="AlphaFoldDB" id="A0A1L6MZH6"/>
<name>A0A1L6MZH6_9BACT</name>
<dbReference type="Pfam" id="PF23357">
    <property type="entry name" value="DUF7088"/>
    <property type="match status" value="1"/>
</dbReference>
<keyword evidence="1" id="KW-1133">Transmembrane helix</keyword>
<feature type="transmembrane region" description="Helical" evidence="1">
    <location>
        <begin position="12"/>
        <end position="34"/>
    </location>
</feature>
<organism evidence="4 5">
    <name type="scientific">Pajaroellobacter abortibovis</name>
    <dbReference type="NCBI Taxonomy" id="1882918"/>
    <lineage>
        <taxon>Bacteria</taxon>
        <taxon>Pseudomonadati</taxon>
        <taxon>Myxococcota</taxon>
        <taxon>Polyangia</taxon>
        <taxon>Polyangiales</taxon>
        <taxon>Polyangiaceae</taxon>
    </lineage>
</organism>
<dbReference type="InterPro" id="IPR055396">
    <property type="entry name" value="DUF7088"/>
</dbReference>
<dbReference type="InterPro" id="IPR019196">
    <property type="entry name" value="ABC_transp_unknown"/>
</dbReference>
<evidence type="ECO:0000256" key="1">
    <source>
        <dbReference type="SAM" id="Phobius"/>
    </source>
</evidence>
<proteinExistence type="predicted"/>
<keyword evidence="1" id="KW-0472">Membrane</keyword>
<gene>
    <name evidence="4" type="ORF">BCY86_08500</name>
</gene>
<evidence type="ECO:0000259" key="2">
    <source>
        <dbReference type="Pfam" id="PF09822"/>
    </source>
</evidence>
<keyword evidence="5" id="KW-1185">Reference proteome</keyword>
<dbReference type="OrthoDB" id="9794512at2"/>
<protein>
    <submittedName>
        <fullName evidence="4">Uncharacterized protein</fullName>
    </submittedName>
</protein>
<dbReference type="Pfam" id="PF09822">
    <property type="entry name" value="ABC_transp_aux"/>
    <property type="match status" value="1"/>
</dbReference>
<dbReference type="Proteomes" id="UP000185544">
    <property type="component" value="Chromosome"/>
</dbReference>
<keyword evidence="1" id="KW-0812">Transmembrane</keyword>
<evidence type="ECO:0000259" key="3">
    <source>
        <dbReference type="Pfam" id="PF23357"/>
    </source>
</evidence>
<evidence type="ECO:0000313" key="5">
    <source>
        <dbReference type="Proteomes" id="UP000185544"/>
    </source>
</evidence>
<feature type="domain" description="DUF7088" evidence="3">
    <location>
        <begin position="43"/>
        <end position="142"/>
    </location>
</feature>
<dbReference type="KEGG" id="pabo:BCY86_08500"/>